<feature type="non-terminal residue" evidence="2">
    <location>
        <position position="403"/>
    </location>
</feature>
<accession>A0A8H4PG69</accession>
<feature type="compositionally biased region" description="Polar residues" evidence="1">
    <location>
        <begin position="335"/>
        <end position="344"/>
    </location>
</feature>
<dbReference type="OrthoDB" id="5087176at2759"/>
<dbReference type="AlphaFoldDB" id="A0A8H4PG69"/>
<feature type="region of interest" description="Disordered" evidence="1">
    <location>
        <begin position="196"/>
        <end position="226"/>
    </location>
</feature>
<feature type="compositionally biased region" description="Polar residues" evidence="1">
    <location>
        <begin position="310"/>
        <end position="325"/>
    </location>
</feature>
<proteinExistence type="predicted"/>
<name>A0A8H4PG69_9HYPO</name>
<sequence>MPSRSSASASEEKMSWKDQLSPRFMGLRGFRRASESAKMKEPDNKQFTMMHFPDRPVRRITEAEIPSEEECKKFLINMRKASFAEQLQRRQEHQPLSPSPLSPLSPSITIPESPMRPTFRQPPFRSTFGPLTPAEEEENPLEFTQETAVVAKESRLQVPTVPEVDRSSAITDDGFNLTIEKPVIIEAKQVKLERVDNVSPGASPEASPTSTPRPIEVPQWPKRKQSVQMVAIQRPPQDWPRRKQSVQTVLIRRPSRAVATDALSSHPFVPHTPTLPPIHCHVRQDSASDLLCRVCHVGLAEKSGVCSNCGDEQSVPTSPTASTHDLNAPAFSRPQFKQPQQLSKKSNRPPPLAPQSLDGIANVHRPTPSVASDPEGNQLSPPASPRSPCSPAHTVPTVVNIPA</sequence>
<feature type="region of interest" description="Disordered" evidence="1">
    <location>
        <begin position="85"/>
        <end position="141"/>
    </location>
</feature>
<comment type="caution">
    <text evidence="2">The sequence shown here is derived from an EMBL/GenBank/DDBJ whole genome shotgun (WGS) entry which is preliminary data.</text>
</comment>
<reference evidence="2 3" key="1">
    <citation type="submission" date="2020-01" db="EMBL/GenBank/DDBJ databases">
        <title>Identification and distribution of gene clusters putatively required for synthesis of sphingolipid metabolism inhibitors in phylogenetically diverse species of the filamentous fungus Fusarium.</title>
        <authorList>
            <person name="Kim H.-S."/>
            <person name="Busman M."/>
            <person name="Brown D.W."/>
            <person name="Divon H."/>
            <person name="Uhlig S."/>
            <person name="Proctor R.H."/>
        </authorList>
    </citation>
    <scope>NUCLEOTIDE SEQUENCE [LARGE SCALE GENOMIC DNA]</scope>
    <source>
        <strain evidence="2 3">NRRL 20459</strain>
    </source>
</reference>
<evidence type="ECO:0000256" key="1">
    <source>
        <dbReference type="SAM" id="MobiDB-lite"/>
    </source>
</evidence>
<dbReference type="Proteomes" id="UP000554235">
    <property type="component" value="Unassembled WGS sequence"/>
</dbReference>
<evidence type="ECO:0000313" key="3">
    <source>
        <dbReference type="Proteomes" id="UP000554235"/>
    </source>
</evidence>
<keyword evidence="3" id="KW-1185">Reference proteome</keyword>
<evidence type="ECO:0000313" key="2">
    <source>
        <dbReference type="EMBL" id="KAF4459557.1"/>
    </source>
</evidence>
<feature type="compositionally biased region" description="Basic and acidic residues" evidence="1">
    <location>
        <begin position="32"/>
        <end position="44"/>
    </location>
</feature>
<feature type="region of interest" description="Disordered" evidence="1">
    <location>
        <begin position="1"/>
        <end position="55"/>
    </location>
</feature>
<gene>
    <name evidence="2" type="ORF">FALBO_13684</name>
</gene>
<dbReference type="EMBL" id="JAADYS010002145">
    <property type="protein sequence ID" value="KAF4459557.1"/>
    <property type="molecule type" value="Genomic_DNA"/>
</dbReference>
<protein>
    <submittedName>
        <fullName evidence="2">Uncharacterized protein</fullName>
    </submittedName>
</protein>
<feature type="region of interest" description="Disordered" evidence="1">
    <location>
        <begin position="306"/>
        <end position="403"/>
    </location>
</feature>
<organism evidence="2 3">
    <name type="scientific">Fusarium albosuccineum</name>
    <dbReference type="NCBI Taxonomy" id="1237068"/>
    <lineage>
        <taxon>Eukaryota</taxon>
        <taxon>Fungi</taxon>
        <taxon>Dikarya</taxon>
        <taxon>Ascomycota</taxon>
        <taxon>Pezizomycotina</taxon>
        <taxon>Sordariomycetes</taxon>
        <taxon>Hypocreomycetidae</taxon>
        <taxon>Hypocreales</taxon>
        <taxon>Nectriaceae</taxon>
        <taxon>Fusarium</taxon>
        <taxon>Fusarium decemcellulare species complex</taxon>
    </lineage>
</organism>